<dbReference type="InterPro" id="IPR045390">
    <property type="entry name" value="ABC-3C_MC3"/>
</dbReference>
<proteinExistence type="predicted"/>
<protein>
    <submittedName>
        <fullName evidence="1">Uncharacterized protein</fullName>
    </submittedName>
</protein>
<dbReference type="Pfam" id="PF20131">
    <property type="entry name" value="MC3"/>
    <property type="match status" value="1"/>
</dbReference>
<dbReference type="EMBL" id="NTRC01000021">
    <property type="protein sequence ID" value="PFD18218.1"/>
    <property type="molecule type" value="Genomic_DNA"/>
</dbReference>
<organism evidence="1 2">
    <name type="scientific">Bacillus cereus</name>
    <dbReference type="NCBI Taxonomy" id="1396"/>
    <lineage>
        <taxon>Bacteria</taxon>
        <taxon>Bacillati</taxon>
        <taxon>Bacillota</taxon>
        <taxon>Bacilli</taxon>
        <taxon>Bacillales</taxon>
        <taxon>Bacillaceae</taxon>
        <taxon>Bacillus</taxon>
        <taxon>Bacillus cereus group</taxon>
    </lineage>
</organism>
<dbReference type="Proteomes" id="UP000219743">
    <property type="component" value="Unassembled WGS sequence"/>
</dbReference>
<evidence type="ECO:0000313" key="2">
    <source>
        <dbReference type="Proteomes" id="UP000219743"/>
    </source>
</evidence>
<name>A0A9X6Z7B6_BACCE</name>
<reference evidence="1 2" key="1">
    <citation type="submission" date="2017-09" db="EMBL/GenBank/DDBJ databases">
        <title>Large-scale bioinformatics analysis of Bacillus genomes uncovers conserved roles of natural products in bacterial physiology.</title>
        <authorList>
            <consortium name="Agbiome Team Llc"/>
            <person name="Bleich R.M."/>
            <person name="Kirk G.J."/>
            <person name="Santa Maria K.C."/>
            <person name="Allen S.E."/>
            <person name="Farag S."/>
            <person name="Shank E.A."/>
            <person name="Bowers A."/>
        </authorList>
    </citation>
    <scope>NUCLEOTIDE SEQUENCE [LARGE SCALE GENOMIC DNA]</scope>
    <source>
        <strain evidence="1 2">AFS024404</strain>
    </source>
</reference>
<comment type="caution">
    <text evidence="1">The sequence shown here is derived from an EMBL/GenBank/DDBJ whole genome shotgun (WGS) entry which is preliminary data.</text>
</comment>
<dbReference type="RefSeq" id="WP_098275474.1">
    <property type="nucleotide sequence ID" value="NZ_NTRC01000021.1"/>
</dbReference>
<accession>A0A9X6Z7B6</accession>
<evidence type="ECO:0000313" key="1">
    <source>
        <dbReference type="EMBL" id="PFD18218.1"/>
    </source>
</evidence>
<dbReference type="AlphaFoldDB" id="A0A9X6Z7B6"/>
<gene>
    <name evidence="1" type="ORF">CN263_23505</name>
</gene>
<sequence length="161" mass="18596">MNNQIDSYNKSSSRYLYNNELIGSIAIASVLKHLKKATISQCALILPLVSHKDTLNFLKRKNSVVRSMEEFITKKPHFFVNFDQRYVSLLPVSMNSIILLKEIGLVNIENEFIHYIHENKFEYTNETLGKRVEDIIKSSSTLSCLLDDDIANLYLQLRVIL</sequence>